<comment type="caution">
    <text evidence="1">The sequence shown here is derived from an EMBL/GenBank/DDBJ whole genome shotgun (WGS) entry which is preliminary data.</text>
</comment>
<evidence type="ECO:0000313" key="2">
    <source>
        <dbReference type="Proteomes" id="UP001156940"/>
    </source>
</evidence>
<reference evidence="1 2" key="1">
    <citation type="submission" date="2023-04" db="EMBL/GenBank/DDBJ databases">
        <title>Luteimonas endophyticus RD2P54.</title>
        <authorList>
            <person name="Sun J.-Q."/>
        </authorList>
    </citation>
    <scope>NUCLEOTIDE SEQUENCE [LARGE SCALE GENOMIC DNA]</scope>
    <source>
        <strain evidence="1 2">RD2P54</strain>
    </source>
</reference>
<dbReference type="EMBL" id="JARXRM010000039">
    <property type="protein sequence ID" value="MDH5823934.1"/>
    <property type="molecule type" value="Genomic_DNA"/>
</dbReference>
<organism evidence="1 2">
    <name type="scientific">Luteimonas endophytica</name>
    <dbReference type="NCBI Taxonomy" id="3042023"/>
    <lineage>
        <taxon>Bacteria</taxon>
        <taxon>Pseudomonadati</taxon>
        <taxon>Pseudomonadota</taxon>
        <taxon>Gammaproteobacteria</taxon>
        <taxon>Lysobacterales</taxon>
        <taxon>Lysobacteraceae</taxon>
        <taxon>Luteimonas</taxon>
    </lineage>
</organism>
<dbReference type="Gene3D" id="3.10.180.10">
    <property type="entry name" value="2,3-Dihydroxybiphenyl 1,2-Dioxygenase, domain 1"/>
    <property type="match status" value="1"/>
</dbReference>
<evidence type="ECO:0000313" key="1">
    <source>
        <dbReference type="EMBL" id="MDH5823934.1"/>
    </source>
</evidence>
<accession>A0ABT6JAU3</accession>
<sequence length="123" mass="13598">MTRPPTLKGGRNIAMKVPPHAWDATVAFYRDVLGLRPLTDHAPEVGFEFGANQLWIDRAPGLSQAEIWLQVTTDDIDATAARLRDAVVVRCDDIEPLGDGARAFWILSPASIVHLVSPAEREW</sequence>
<dbReference type="InterPro" id="IPR029068">
    <property type="entry name" value="Glyas_Bleomycin-R_OHBP_Dase"/>
</dbReference>
<keyword evidence="2" id="KW-1185">Reference proteome</keyword>
<dbReference type="Proteomes" id="UP001156940">
    <property type="component" value="Unassembled WGS sequence"/>
</dbReference>
<evidence type="ECO:0008006" key="3">
    <source>
        <dbReference type="Google" id="ProtNLM"/>
    </source>
</evidence>
<protein>
    <recommendedName>
        <fullName evidence="3">VOC domain-containing protein</fullName>
    </recommendedName>
</protein>
<proteinExistence type="predicted"/>
<name>A0ABT6JAU3_9GAMM</name>
<dbReference type="SUPFAM" id="SSF54593">
    <property type="entry name" value="Glyoxalase/Bleomycin resistance protein/Dihydroxybiphenyl dioxygenase"/>
    <property type="match status" value="1"/>
</dbReference>
<dbReference type="RefSeq" id="WP_280575233.1">
    <property type="nucleotide sequence ID" value="NZ_JARXRM010000039.1"/>
</dbReference>
<gene>
    <name evidence="1" type="ORF">QFW77_13195</name>
</gene>